<evidence type="ECO:0000313" key="2">
    <source>
        <dbReference type="EMBL" id="WSD04481.1"/>
    </source>
</evidence>
<protein>
    <submittedName>
        <fullName evidence="2">Uncharacterized protein</fullName>
    </submittedName>
</protein>
<feature type="compositionally biased region" description="Acidic residues" evidence="1">
    <location>
        <begin position="55"/>
        <end position="65"/>
    </location>
</feature>
<dbReference type="RefSeq" id="WP_326750811.1">
    <property type="nucleotide sequence ID" value="NZ_CP109134.1"/>
</dbReference>
<sequence length="76" mass="8089">MIVMNALPPSGQARLESWTPAAAVGLTCTDCHPERRDVASEVWPDNGNEKACSEVYDDSTDEPFTDLDSSSASATA</sequence>
<reference evidence="2 3" key="1">
    <citation type="submission" date="2022-10" db="EMBL/GenBank/DDBJ databases">
        <title>The complete genomes of actinobacterial strains from the NBC collection.</title>
        <authorList>
            <person name="Joergensen T.S."/>
            <person name="Alvarez Arevalo M."/>
            <person name="Sterndorff E.B."/>
            <person name="Faurdal D."/>
            <person name="Vuksanovic O."/>
            <person name="Mourched A.-S."/>
            <person name="Charusanti P."/>
            <person name="Shaw S."/>
            <person name="Blin K."/>
            <person name="Weber T."/>
        </authorList>
    </citation>
    <scope>NUCLEOTIDE SEQUENCE [LARGE SCALE GENOMIC DNA]</scope>
    <source>
        <strain evidence="2 3">NBC 01753</strain>
    </source>
</reference>
<name>A0ABZ1GFR7_9ACTN</name>
<evidence type="ECO:0000313" key="3">
    <source>
        <dbReference type="Proteomes" id="UP001335325"/>
    </source>
</evidence>
<accession>A0ABZ1GFR7</accession>
<evidence type="ECO:0000256" key="1">
    <source>
        <dbReference type="SAM" id="MobiDB-lite"/>
    </source>
</evidence>
<feature type="region of interest" description="Disordered" evidence="1">
    <location>
        <begin position="42"/>
        <end position="76"/>
    </location>
</feature>
<dbReference type="GeneID" id="91541106"/>
<dbReference type="Proteomes" id="UP001335325">
    <property type="component" value="Chromosome"/>
</dbReference>
<dbReference type="EMBL" id="CP109134">
    <property type="protein sequence ID" value="WSD04481.1"/>
    <property type="molecule type" value="Genomic_DNA"/>
</dbReference>
<organism evidence="2 3">
    <name type="scientific">Streptomyces hirsutus</name>
    <dbReference type="NCBI Taxonomy" id="35620"/>
    <lineage>
        <taxon>Bacteria</taxon>
        <taxon>Bacillati</taxon>
        <taxon>Actinomycetota</taxon>
        <taxon>Actinomycetes</taxon>
        <taxon>Kitasatosporales</taxon>
        <taxon>Streptomycetaceae</taxon>
        <taxon>Streptomyces</taxon>
    </lineage>
</organism>
<proteinExistence type="predicted"/>
<keyword evidence="3" id="KW-1185">Reference proteome</keyword>
<gene>
    <name evidence="2" type="ORF">OIE73_01010</name>
</gene>